<evidence type="ECO:0000313" key="16">
    <source>
        <dbReference type="Proteomes" id="UP000487989"/>
    </source>
</evidence>
<sequence length="186" mass="20310">MKKIFSAFVIAVCCMFMAMPAQAQLLKWGVKGGVNMTKIDWDGGYKGNKDNSTGFFIGPMAEFTIPIVGLGVDGALLFSQRGKDEVKQTGLEVPVNLKYTIGLGSLLGIYIAAGPDFFFDFKKKDYVDRKKAQVALNLGAGVKLLKHLQVGVTYQLPMGDSFTWEEAGKAFGAKNKTWQVSAAYLF</sequence>
<dbReference type="EMBL" id="QSOF01000007">
    <property type="protein sequence ID" value="RGI77368.1"/>
    <property type="molecule type" value="Genomic_DNA"/>
</dbReference>
<evidence type="ECO:0000256" key="1">
    <source>
        <dbReference type="ARBA" id="ARBA00022729"/>
    </source>
</evidence>
<keyword evidence="2" id="KW-0472">Membrane</keyword>
<gene>
    <name evidence="10" type="ORF">DW216_19595</name>
    <name evidence="9" type="ORF">DXD90_07105</name>
    <name evidence="7" type="ORF">GAP47_14140</name>
    <name evidence="8" type="ORF">GAP48_07155</name>
    <name evidence="6" type="ORF">GAP55_04050</name>
    <name evidence="5" type="ORF">GAQ44_15980</name>
</gene>
<dbReference type="EMBL" id="WCTR01000003">
    <property type="protein sequence ID" value="KAB4214588.1"/>
    <property type="molecule type" value="Genomic_DNA"/>
</dbReference>
<name>A0A139KIX2_BACUN</name>
<dbReference type="EMBL" id="WCTL01000013">
    <property type="protein sequence ID" value="KAB4234451.1"/>
    <property type="molecule type" value="Genomic_DNA"/>
</dbReference>
<evidence type="ECO:0000313" key="5">
    <source>
        <dbReference type="EMBL" id="KAB4181516.1"/>
    </source>
</evidence>
<proteinExistence type="predicted"/>
<evidence type="ECO:0000313" key="14">
    <source>
        <dbReference type="Proteomes" id="UP000466952"/>
    </source>
</evidence>
<dbReference type="RefSeq" id="WP_005833619.1">
    <property type="nucleotide sequence ID" value="NZ_CAXSNS010000029.1"/>
</dbReference>
<dbReference type="Proteomes" id="UP000263754">
    <property type="component" value="Unassembled WGS sequence"/>
</dbReference>
<keyword evidence="2" id="KW-1133">Transmembrane helix</keyword>
<evidence type="ECO:0000313" key="7">
    <source>
        <dbReference type="EMBL" id="KAB4234451.1"/>
    </source>
</evidence>
<dbReference type="Proteomes" id="UP000462376">
    <property type="component" value="Unassembled WGS sequence"/>
</dbReference>
<organism evidence="7 13">
    <name type="scientific">Bacteroides uniformis</name>
    <dbReference type="NCBI Taxonomy" id="820"/>
    <lineage>
        <taxon>Bacteria</taxon>
        <taxon>Pseudomonadati</taxon>
        <taxon>Bacteroidota</taxon>
        <taxon>Bacteroidia</taxon>
        <taxon>Bacteroidales</taxon>
        <taxon>Bacteroidaceae</taxon>
        <taxon>Bacteroides</taxon>
    </lineage>
</organism>
<dbReference type="InterPro" id="IPR011250">
    <property type="entry name" value="OMP/PagP_B-barrel"/>
</dbReference>
<dbReference type="EMBL" id="WCTY01000031">
    <property type="protein sequence ID" value="KAB4181516.1"/>
    <property type="molecule type" value="Genomic_DNA"/>
</dbReference>
<dbReference type="SUPFAM" id="SSF56925">
    <property type="entry name" value="OMPA-like"/>
    <property type="match status" value="1"/>
</dbReference>
<dbReference type="Proteomes" id="UP000283766">
    <property type="component" value="Unassembled WGS sequence"/>
</dbReference>
<evidence type="ECO:0000313" key="12">
    <source>
        <dbReference type="Proteomes" id="UP000283766"/>
    </source>
</evidence>
<feature type="signal peptide" evidence="3">
    <location>
        <begin position="1"/>
        <end position="23"/>
    </location>
</feature>
<reference evidence="11 12" key="1">
    <citation type="submission" date="2018-08" db="EMBL/GenBank/DDBJ databases">
        <title>A genome reference for cultivated species of the human gut microbiota.</title>
        <authorList>
            <person name="Zou Y."/>
            <person name="Xue W."/>
            <person name="Luo G."/>
        </authorList>
    </citation>
    <scope>NUCLEOTIDE SEQUENCE [LARGE SCALE GENOMIC DNA]</scope>
    <source>
        <strain evidence="10 12">AM18-14LB</strain>
        <strain evidence="9 11">TM10-17</strain>
    </source>
</reference>
<dbReference type="Proteomes" id="UP000466952">
    <property type="component" value="Unassembled WGS sequence"/>
</dbReference>
<feature type="transmembrane region" description="Helical" evidence="2">
    <location>
        <begin position="99"/>
        <end position="121"/>
    </location>
</feature>
<protein>
    <submittedName>
        <fullName evidence="7">Porin family protein</fullName>
    </submittedName>
</protein>
<evidence type="ECO:0000256" key="3">
    <source>
        <dbReference type="SAM" id="SignalP"/>
    </source>
</evidence>
<evidence type="ECO:0000313" key="8">
    <source>
        <dbReference type="EMBL" id="KAB4256047.1"/>
    </source>
</evidence>
<dbReference type="Pfam" id="PF13505">
    <property type="entry name" value="OMP_b-brl"/>
    <property type="match status" value="1"/>
</dbReference>
<feature type="domain" description="Outer membrane protein beta-barrel" evidence="4">
    <location>
        <begin position="10"/>
        <end position="186"/>
    </location>
</feature>
<keyword evidence="1 3" id="KW-0732">Signal</keyword>
<accession>A0A139KIX2</accession>
<evidence type="ECO:0000259" key="4">
    <source>
        <dbReference type="Pfam" id="PF13505"/>
    </source>
</evidence>
<evidence type="ECO:0000313" key="11">
    <source>
        <dbReference type="Proteomes" id="UP000263754"/>
    </source>
</evidence>
<comment type="caution">
    <text evidence="7">The sequence shown here is derived from an EMBL/GenBank/DDBJ whole genome shotgun (WGS) entry which is preliminary data.</text>
</comment>
<dbReference type="EMBL" id="WCTJ01000009">
    <property type="protein sequence ID" value="KAB4256047.1"/>
    <property type="molecule type" value="Genomic_DNA"/>
</dbReference>
<evidence type="ECO:0000313" key="13">
    <source>
        <dbReference type="Proteomes" id="UP000462376"/>
    </source>
</evidence>
<reference evidence="13 14" key="2">
    <citation type="journal article" date="2019" name="Nat. Med.">
        <title>A library of human gut bacterial isolates paired with longitudinal multiomics data enables mechanistic microbiome research.</title>
        <authorList>
            <person name="Poyet M."/>
            <person name="Groussin M."/>
            <person name="Gibbons S.M."/>
            <person name="Avila-Pacheco J."/>
            <person name="Jiang X."/>
            <person name="Kearney S.M."/>
            <person name="Perrotta A.R."/>
            <person name="Berdy B."/>
            <person name="Zhao S."/>
            <person name="Lieberman T.D."/>
            <person name="Swanson P.K."/>
            <person name="Smith M."/>
            <person name="Roesemann S."/>
            <person name="Alexander J.E."/>
            <person name="Rich S.A."/>
            <person name="Livny J."/>
            <person name="Vlamakis H."/>
            <person name="Clish C."/>
            <person name="Bullock K."/>
            <person name="Deik A."/>
            <person name="Scott J."/>
            <person name="Pierce K.A."/>
            <person name="Xavier R.J."/>
            <person name="Alm E.J."/>
        </authorList>
    </citation>
    <scope>NUCLEOTIDE SEQUENCE [LARGE SCALE GENOMIC DNA]</scope>
    <source>
        <strain evidence="6 14">BIOML-A11</strain>
        <strain evidence="5 15">BIOML-A19</strain>
        <strain evidence="8 16">BIOML-A3</strain>
        <strain evidence="7 13">BIOML-A5</strain>
    </source>
</reference>
<feature type="chain" id="PRO_5043134443" evidence="3">
    <location>
        <begin position="24"/>
        <end position="186"/>
    </location>
</feature>
<evidence type="ECO:0000313" key="6">
    <source>
        <dbReference type="EMBL" id="KAB4214588.1"/>
    </source>
</evidence>
<keyword evidence="2" id="KW-0812">Transmembrane</keyword>
<evidence type="ECO:0000313" key="15">
    <source>
        <dbReference type="Proteomes" id="UP000487221"/>
    </source>
</evidence>
<dbReference type="STRING" id="820.ERS852554_03052"/>
<dbReference type="EMBL" id="QRJL01000018">
    <property type="protein sequence ID" value="RHH26410.1"/>
    <property type="molecule type" value="Genomic_DNA"/>
</dbReference>
<evidence type="ECO:0000313" key="10">
    <source>
        <dbReference type="EMBL" id="RHH26410.1"/>
    </source>
</evidence>
<dbReference type="AlphaFoldDB" id="A0A139KIX2"/>
<dbReference type="InterPro" id="IPR027385">
    <property type="entry name" value="Beta-barrel_OMP"/>
</dbReference>
<dbReference type="Proteomes" id="UP000487221">
    <property type="component" value="Unassembled WGS sequence"/>
</dbReference>
<evidence type="ECO:0000256" key="2">
    <source>
        <dbReference type="SAM" id="Phobius"/>
    </source>
</evidence>
<dbReference type="Proteomes" id="UP000487989">
    <property type="component" value="Unassembled WGS sequence"/>
</dbReference>
<evidence type="ECO:0000313" key="9">
    <source>
        <dbReference type="EMBL" id="RGI77368.1"/>
    </source>
</evidence>